<dbReference type="OrthoDB" id="18978at2759"/>
<dbReference type="AlphaFoldDB" id="A0A816BD81"/>
<evidence type="ECO:0000256" key="1">
    <source>
        <dbReference type="ARBA" id="ARBA00008828"/>
    </source>
</evidence>
<dbReference type="Proteomes" id="UP000663834">
    <property type="component" value="Unassembled WGS sequence"/>
</dbReference>
<reference evidence="5" key="1">
    <citation type="submission" date="2021-02" db="EMBL/GenBank/DDBJ databases">
        <authorList>
            <person name="Nowell W R."/>
        </authorList>
    </citation>
    <scope>NUCLEOTIDE SEQUENCE</scope>
</reference>
<feature type="domain" description="Interferon-related developmental regulator N-terminal" evidence="4">
    <location>
        <begin position="33"/>
        <end position="328"/>
    </location>
</feature>
<sequence>MPKYTKKNRPPRSTMAKSGADDCASIDDGVSLCSNISDGTSIYDDSEIGFSSTPDLIISSDSLDEKLDMSIEGLRNKDSRTREDSLRTLQALFSQKYIYDLVSSRSENLTEQLAICLRKSNESEGRLAAIVTSLFVIQLGETSDELYTKFRDAIMPILRDESKSSILRKHFAKAIGIICFIACEDISMTVELMKALETIFSRSYLNGDGISPILNHDLQDLHTAALSSWCLLVSTMPNNLAHELVRMYAPEKIPGLIESNHAELRNQAGEAVAVLYEIARDIKSIFAEPPESLLLILEKKANESAKYKGKKEKRLQHATFREIYNSFEEGTSPEFDVKFGREVLEVTSWTTRLYYNTLSSILAAGVNVHLKENGFLRSIFNLEELDMEEIQQSKGNRLERQLANRSAFKIRTQALNKTRANKVTRSQYDD</sequence>
<dbReference type="Proteomes" id="UP000663824">
    <property type="component" value="Unassembled WGS sequence"/>
</dbReference>
<dbReference type="InterPro" id="IPR039777">
    <property type="entry name" value="IFRD"/>
</dbReference>
<dbReference type="EMBL" id="CAJNOV010017542">
    <property type="protein sequence ID" value="CAF1608933.1"/>
    <property type="molecule type" value="Genomic_DNA"/>
</dbReference>
<name>A0A816BD81_9BILA</name>
<dbReference type="InterPro" id="IPR006921">
    <property type="entry name" value="Interferon-rel_develop_reg_C"/>
</dbReference>
<dbReference type="PANTHER" id="PTHR12354:SF1">
    <property type="entry name" value="INTERFERON-RELATED DEVELOPMENTAL REGULATOR 1"/>
    <property type="match status" value="1"/>
</dbReference>
<evidence type="ECO:0000313" key="8">
    <source>
        <dbReference type="EMBL" id="CAF2110546.1"/>
    </source>
</evidence>
<dbReference type="InterPro" id="IPR007701">
    <property type="entry name" value="Interferon-rel_develop_reg_N"/>
</dbReference>
<dbReference type="EMBL" id="CAJNRG010009149">
    <property type="protein sequence ID" value="CAF2110546.1"/>
    <property type="molecule type" value="Genomic_DNA"/>
</dbReference>
<feature type="region of interest" description="Disordered" evidence="2">
    <location>
        <begin position="1"/>
        <end position="21"/>
    </location>
</feature>
<feature type="domain" description="Interferon-related developmental regulator C-terminal" evidence="3">
    <location>
        <begin position="373"/>
        <end position="419"/>
    </location>
</feature>
<evidence type="ECO:0000259" key="3">
    <source>
        <dbReference type="Pfam" id="PF04836"/>
    </source>
</evidence>
<evidence type="ECO:0000313" key="5">
    <source>
        <dbReference type="EMBL" id="CAF1608933.1"/>
    </source>
</evidence>
<dbReference type="InterPro" id="IPR016024">
    <property type="entry name" value="ARM-type_fold"/>
</dbReference>
<feature type="compositionally biased region" description="Basic residues" evidence="2">
    <location>
        <begin position="1"/>
        <end position="10"/>
    </location>
</feature>
<evidence type="ECO:0000313" key="7">
    <source>
        <dbReference type="EMBL" id="CAF2043795.1"/>
    </source>
</evidence>
<dbReference type="PANTHER" id="PTHR12354">
    <property type="entry name" value="INTERFERON-RELATED DEVELOPMENTAL REGULATOR"/>
    <property type="match status" value="1"/>
</dbReference>
<dbReference type="Pfam" id="PF04836">
    <property type="entry name" value="IFRD_C"/>
    <property type="match status" value="1"/>
</dbReference>
<dbReference type="EMBL" id="CAJOBF010001193">
    <property type="protein sequence ID" value="CAF3923897.1"/>
    <property type="molecule type" value="Genomic_DNA"/>
</dbReference>
<dbReference type="Proteomes" id="UP000663855">
    <property type="component" value="Unassembled WGS sequence"/>
</dbReference>
<dbReference type="InterPro" id="IPR011989">
    <property type="entry name" value="ARM-like"/>
</dbReference>
<evidence type="ECO:0000313" key="9">
    <source>
        <dbReference type="EMBL" id="CAF3923897.1"/>
    </source>
</evidence>
<dbReference type="Pfam" id="PF05004">
    <property type="entry name" value="IFRD"/>
    <property type="match status" value="1"/>
</dbReference>
<dbReference type="Proteomes" id="UP000663842">
    <property type="component" value="Unassembled WGS sequence"/>
</dbReference>
<evidence type="ECO:0008006" key="11">
    <source>
        <dbReference type="Google" id="ProtNLM"/>
    </source>
</evidence>
<evidence type="ECO:0000256" key="2">
    <source>
        <dbReference type="SAM" id="MobiDB-lite"/>
    </source>
</evidence>
<evidence type="ECO:0000313" key="6">
    <source>
        <dbReference type="EMBL" id="CAF1650579.1"/>
    </source>
</evidence>
<dbReference type="SUPFAM" id="SSF48371">
    <property type="entry name" value="ARM repeat"/>
    <property type="match status" value="1"/>
</dbReference>
<evidence type="ECO:0000259" key="4">
    <source>
        <dbReference type="Pfam" id="PF05004"/>
    </source>
</evidence>
<gene>
    <name evidence="5" type="ORF">CJN711_LOCUS36263</name>
    <name evidence="6" type="ORF">KQP761_LOCUS29895</name>
    <name evidence="7" type="ORF">MBJ925_LOCUS11799</name>
    <name evidence="9" type="ORF">UXM345_LOCUS11792</name>
    <name evidence="8" type="ORF">XDN619_LOCUS20645</name>
</gene>
<dbReference type="EMBL" id="CAJNOW010016494">
    <property type="protein sequence ID" value="CAF1650579.1"/>
    <property type="molecule type" value="Genomic_DNA"/>
</dbReference>
<evidence type="ECO:0000313" key="10">
    <source>
        <dbReference type="Proteomes" id="UP000663855"/>
    </source>
</evidence>
<comment type="caution">
    <text evidence="5">The sequence shown here is derived from an EMBL/GenBank/DDBJ whole genome shotgun (WGS) entry which is preliminary data.</text>
</comment>
<organism evidence="5 10">
    <name type="scientific">Rotaria magnacalcarata</name>
    <dbReference type="NCBI Taxonomy" id="392030"/>
    <lineage>
        <taxon>Eukaryota</taxon>
        <taxon>Metazoa</taxon>
        <taxon>Spiralia</taxon>
        <taxon>Gnathifera</taxon>
        <taxon>Rotifera</taxon>
        <taxon>Eurotatoria</taxon>
        <taxon>Bdelloidea</taxon>
        <taxon>Philodinida</taxon>
        <taxon>Philodinidae</taxon>
        <taxon>Rotaria</taxon>
    </lineage>
</organism>
<comment type="similarity">
    <text evidence="1">Belongs to the IFRD family.</text>
</comment>
<proteinExistence type="inferred from homology"/>
<dbReference type="Proteomes" id="UP000663887">
    <property type="component" value="Unassembled WGS sequence"/>
</dbReference>
<protein>
    <recommendedName>
        <fullName evidence="11">Interferon-related developmental regulator 1</fullName>
    </recommendedName>
</protein>
<dbReference type="Gene3D" id="1.25.10.10">
    <property type="entry name" value="Leucine-rich Repeat Variant"/>
    <property type="match status" value="1"/>
</dbReference>
<dbReference type="EMBL" id="CAJNRE010005332">
    <property type="protein sequence ID" value="CAF2043795.1"/>
    <property type="molecule type" value="Genomic_DNA"/>
</dbReference>
<accession>A0A816BD81</accession>